<dbReference type="EC" id="3.1.1.-" evidence="3"/>
<evidence type="ECO:0000256" key="2">
    <source>
        <dbReference type="ARBA" id="ARBA00022801"/>
    </source>
</evidence>
<reference evidence="6 7" key="1">
    <citation type="journal article" date="2018" name="Arch. Microbiol.">
        <title>New insights into the metabolic potential of the phototrophic purple bacterium Rhodopila globiformis DSM 161(T) from its draft genome sequence and evidence for a vanadium-dependent nitrogenase.</title>
        <authorList>
            <person name="Imhoff J.F."/>
            <person name="Rahn T."/>
            <person name="Kunzel S."/>
            <person name="Neulinger S.C."/>
        </authorList>
    </citation>
    <scope>NUCLEOTIDE SEQUENCE [LARGE SCALE GENOMIC DNA]</scope>
    <source>
        <strain evidence="6 7">DSM 161</strain>
    </source>
</reference>
<comment type="caution">
    <text evidence="6">The sequence shown here is derived from an EMBL/GenBank/DDBJ whole genome shotgun (WGS) entry which is preliminary data.</text>
</comment>
<evidence type="ECO:0000259" key="5">
    <source>
        <dbReference type="Pfam" id="PF00135"/>
    </source>
</evidence>
<evidence type="ECO:0000313" key="7">
    <source>
        <dbReference type="Proteomes" id="UP000239724"/>
    </source>
</evidence>
<comment type="similarity">
    <text evidence="1 3">Belongs to the type-B carboxylesterase/lipase family.</text>
</comment>
<dbReference type="InterPro" id="IPR002018">
    <property type="entry name" value="CarbesteraseB"/>
</dbReference>
<dbReference type="PROSITE" id="PS00122">
    <property type="entry name" value="CARBOXYLESTERASE_B_1"/>
    <property type="match status" value="1"/>
</dbReference>
<evidence type="ECO:0000256" key="1">
    <source>
        <dbReference type="ARBA" id="ARBA00005964"/>
    </source>
</evidence>
<dbReference type="InterPro" id="IPR019826">
    <property type="entry name" value="Carboxylesterase_B_AS"/>
</dbReference>
<sequence>MIAGKRGGTAMNTVVSTTAGKVLGTVVEGVLVFKTIPYGTAERFRGPRAPEPWSGVRDCTAFTGHAPQAGLRPATRPELEDFSGAPDASPETEDCLTLTVWTPGVDAAAKRPVMVWLHGGAFAYGNANAPRLRGSRLALRNDVVVVTVNQRLNIFGHLDLSVAGGEAFAASGNAGTLDMVTALAWVRDNIAEFGGDPGCVTIFGESGGGAKVSTLLAMPAAKGLFHRAIIQSGAAVRLRTRERALALTECVLRHLGSRSIPALQAMPAGDLLAAIEPAQRALGPSPAPLFDRYPFGPLVDGQIVPAQPFHPEASAVSADVPLIVGDMRHETANFLAVVDQVWNRTLTEAELRQLVAAIAGPDTERVLDLYHCVYPGLNPAERLIAVTTDCNFRIRSLVLAQRRAALCRGPVWMYSFEWQTPVLGGRLGAPHAMDVPFTFNTLDLTNATGGSPEAQALADTMSSVWAAFARTGRPDHPAIPPWPAYDADRRATLALDTECRVDNDPRGEERQLWQEITGTL</sequence>
<accession>A0A2S6MWM4</accession>
<keyword evidence="7" id="KW-1185">Reference proteome</keyword>
<evidence type="ECO:0000256" key="4">
    <source>
        <dbReference type="SAM" id="MobiDB-lite"/>
    </source>
</evidence>
<dbReference type="InterPro" id="IPR029058">
    <property type="entry name" value="AB_hydrolase_fold"/>
</dbReference>
<feature type="domain" description="Carboxylesterase type B" evidence="5">
    <location>
        <begin position="13"/>
        <end position="513"/>
    </location>
</feature>
<dbReference type="EMBL" id="NHRY01000266">
    <property type="protein sequence ID" value="PPQ26765.1"/>
    <property type="molecule type" value="Genomic_DNA"/>
</dbReference>
<dbReference type="AlphaFoldDB" id="A0A2S6MWM4"/>
<keyword evidence="2 3" id="KW-0378">Hydrolase</keyword>
<organism evidence="6 7">
    <name type="scientific">Rhodopila globiformis</name>
    <name type="common">Rhodopseudomonas globiformis</name>
    <dbReference type="NCBI Taxonomy" id="1071"/>
    <lineage>
        <taxon>Bacteria</taxon>
        <taxon>Pseudomonadati</taxon>
        <taxon>Pseudomonadota</taxon>
        <taxon>Alphaproteobacteria</taxon>
        <taxon>Acetobacterales</taxon>
        <taxon>Acetobacteraceae</taxon>
        <taxon>Rhodopila</taxon>
    </lineage>
</organism>
<evidence type="ECO:0000256" key="3">
    <source>
        <dbReference type="RuleBase" id="RU361235"/>
    </source>
</evidence>
<evidence type="ECO:0000313" key="6">
    <source>
        <dbReference type="EMBL" id="PPQ26765.1"/>
    </source>
</evidence>
<dbReference type="GO" id="GO:0016787">
    <property type="term" value="F:hydrolase activity"/>
    <property type="evidence" value="ECO:0007669"/>
    <property type="project" value="UniProtKB-KW"/>
</dbReference>
<gene>
    <name evidence="6" type="ORF">CCS01_28965</name>
</gene>
<name>A0A2S6MWM4_RHOGL</name>
<protein>
    <recommendedName>
        <fullName evidence="3">Carboxylic ester hydrolase</fullName>
        <ecNumber evidence="3">3.1.1.-</ecNumber>
    </recommendedName>
</protein>
<dbReference type="PANTHER" id="PTHR43142:SF1">
    <property type="entry name" value="CARBOXYLIC ESTER HYDROLASE"/>
    <property type="match status" value="1"/>
</dbReference>
<dbReference type="SUPFAM" id="SSF53474">
    <property type="entry name" value="alpha/beta-Hydrolases"/>
    <property type="match status" value="1"/>
</dbReference>
<dbReference type="Gene3D" id="3.40.50.1820">
    <property type="entry name" value="alpha/beta hydrolase"/>
    <property type="match status" value="1"/>
</dbReference>
<dbReference type="Proteomes" id="UP000239724">
    <property type="component" value="Unassembled WGS sequence"/>
</dbReference>
<proteinExistence type="inferred from homology"/>
<feature type="region of interest" description="Disordered" evidence="4">
    <location>
        <begin position="66"/>
        <end position="91"/>
    </location>
</feature>
<dbReference type="Pfam" id="PF00135">
    <property type="entry name" value="COesterase"/>
    <property type="match status" value="1"/>
</dbReference>
<dbReference type="PANTHER" id="PTHR43142">
    <property type="entry name" value="CARBOXYLIC ESTER HYDROLASE"/>
    <property type="match status" value="1"/>
</dbReference>